<organism evidence="1 2">
    <name type="scientific">Vibrio parahaemolyticus</name>
    <dbReference type="NCBI Taxonomy" id="670"/>
    <lineage>
        <taxon>Bacteria</taxon>
        <taxon>Pseudomonadati</taxon>
        <taxon>Pseudomonadota</taxon>
        <taxon>Gammaproteobacteria</taxon>
        <taxon>Vibrionales</taxon>
        <taxon>Vibrionaceae</taxon>
        <taxon>Vibrio</taxon>
    </lineage>
</organism>
<protein>
    <submittedName>
        <fullName evidence="1">Uncharacterized protein</fullName>
    </submittedName>
</protein>
<reference evidence="1 2" key="1">
    <citation type="submission" date="2020-04" db="EMBL/GenBank/DDBJ databases">
        <title>Whole-genome sequencing of Vibrio spp. from China reveals different genetic environments of blaCTX-M-14 among diverse lineages.</title>
        <authorList>
            <person name="Zheng Z."/>
            <person name="Ye L."/>
            <person name="Chen S."/>
        </authorList>
    </citation>
    <scope>NUCLEOTIDE SEQUENCE [LARGE SCALE GENOMIC DNA]</scope>
    <source>
        <strain evidence="1 2">Vb0551</strain>
    </source>
</reference>
<gene>
    <name evidence="1" type="ORF">HKB16_35275</name>
</gene>
<comment type="caution">
    <text evidence="1">The sequence shown here is derived from an EMBL/GenBank/DDBJ whole genome shotgun (WGS) entry which is preliminary data.</text>
</comment>
<dbReference type="EMBL" id="JABCLB010002933">
    <property type="protein sequence ID" value="NMU88108.1"/>
    <property type="molecule type" value="Genomic_DNA"/>
</dbReference>
<accession>A0A7Y0SR34</accession>
<dbReference type="RefSeq" id="WP_141180048.1">
    <property type="nucleotide sequence ID" value="NZ_CP041202.1"/>
</dbReference>
<evidence type="ECO:0000313" key="2">
    <source>
        <dbReference type="Proteomes" id="UP000518904"/>
    </source>
</evidence>
<sequence length="164" mass="18366">MNPSEVIELKKNHLLRFANESGAKGEILSIEANEDWIPRPKGERLKNLLSALELIGLNIKRSSFDALSIPADIEVDFGSIESILEALPKITFIEIKTANQERVKEDFSGFFFALTESEISAAEQLGDRHKVALFNKRTSKMVMTTVSDIVAKSRSMTWQVSVQL</sequence>
<proteinExistence type="predicted"/>
<dbReference type="Proteomes" id="UP000518904">
    <property type="component" value="Unassembled WGS sequence"/>
</dbReference>
<dbReference type="AlphaFoldDB" id="A0A7Y0SR34"/>
<name>A0A7Y0SR34_VIBPH</name>
<evidence type="ECO:0000313" key="1">
    <source>
        <dbReference type="EMBL" id="NMU88108.1"/>
    </source>
</evidence>